<evidence type="ECO:0000256" key="1">
    <source>
        <dbReference type="ARBA" id="ARBA00007673"/>
    </source>
</evidence>
<reference evidence="3" key="1">
    <citation type="journal article" date="2020" name="Stud. Mycol.">
        <title>101 Dothideomycetes genomes: a test case for predicting lifestyles and emergence of pathogens.</title>
        <authorList>
            <person name="Haridas S."/>
            <person name="Albert R."/>
            <person name="Binder M."/>
            <person name="Bloem J."/>
            <person name="Labutti K."/>
            <person name="Salamov A."/>
            <person name="Andreopoulos B."/>
            <person name="Baker S."/>
            <person name="Barry K."/>
            <person name="Bills G."/>
            <person name="Bluhm B."/>
            <person name="Cannon C."/>
            <person name="Castanera R."/>
            <person name="Culley D."/>
            <person name="Daum C."/>
            <person name="Ezra D."/>
            <person name="Gonzalez J."/>
            <person name="Henrissat B."/>
            <person name="Kuo A."/>
            <person name="Liang C."/>
            <person name="Lipzen A."/>
            <person name="Lutzoni F."/>
            <person name="Magnuson J."/>
            <person name="Mondo S."/>
            <person name="Nolan M."/>
            <person name="Ohm R."/>
            <person name="Pangilinan J."/>
            <person name="Park H.-J."/>
            <person name="Ramirez L."/>
            <person name="Alfaro M."/>
            <person name="Sun H."/>
            <person name="Tritt A."/>
            <person name="Yoshinaga Y."/>
            <person name="Zwiers L.-H."/>
            <person name="Turgeon B."/>
            <person name="Goodwin S."/>
            <person name="Spatafora J."/>
            <person name="Crous P."/>
            <person name="Grigoriev I."/>
        </authorList>
    </citation>
    <scope>NUCLEOTIDE SEQUENCE</scope>
    <source>
        <strain evidence="3">CBS 262.69</strain>
    </source>
</reference>
<dbReference type="GO" id="GO:0016853">
    <property type="term" value="F:isomerase activity"/>
    <property type="evidence" value="ECO:0007669"/>
    <property type="project" value="UniProtKB-KW"/>
</dbReference>
<evidence type="ECO:0000256" key="2">
    <source>
        <dbReference type="ARBA" id="ARBA00023235"/>
    </source>
</evidence>
<gene>
    <name evidence="3" type="ORF">EJ06DRAFT_521764</name>
</gene>
<dbReference type="Pfam" id="PF04303">
    <property type="entry name" value="PrpF"/>
    <property type="match status" value="1"/>
</dbReference>
<dbReference type="OrthoDB" id="10267539at2759"/>
<organism evidence="3 4">
    <name type="scientific">Trichodelitschia bisporula</name>
    <dbReference type="NCBI Taxonomy" id="703511"/>
    <lineage>
        <taxon>Eukaryota</taxon>
        <taxon>Fungi</taxon>
        <taxon>Dikarya</taxon>
        <taxon>Ascomycota</taxon>
        <taxon>Pezizomycotina</taxon>
        <taxon>Dothideomycetes</taxon>
        <taxon>Dothideomycetes incertae sedis</taxon>
        <taxon>Phaeotrichales</taxon>
        <taxon>Phaeotrichaceae</taxon>
        <taxon>Trichodelitschia</taxon>
    </lineage>
</organism>
<keyword evidence="4" id="KW-1185">Reference proteome</keyword>
<evidence type="ECO:0000313" key="4">
    <source>
        <dbReference type="Proteomes" id="UP000799640"/>
    </source>
</evidence>
<keyword evidence="2" id="KW-0413">Isomerase</keyword>
<dbReference type="EMBL" id="ML996695">
    <property type="protein sequence ID" value="KAF2400242.1"/>
    <property type="molecule type" value="Genomic_DNA"/>
</dbReference>
<name>A0A6G1HW57_9PEZI</name>
<dbReference type="Gene3D" id="3.10.310.10">
    <property type="entry name" value="Diaminopimelate Epimerase, Chain A, domain 1"/>
    <property type="match status" value="2"/>
</dbReference>
<dbReference type="Proteomes" id="UP000799640">
    <property type="component" value="Unassembled WGS sequence"/>
</dbReference>
<protein>
    <submittedName>
        <fullName evidence="3">DUF453-domain-containing protein</fullName>
    </submittedName>
</protein>
<comment type="similarity">
    <text evidence="1">Belongs to the PrpF family.</text>
</comment>
<dbReference type="PANTHER" id="PTHR43709">
    <property type="entry name" value="ACONITATE ISOMERASE-RELATED"/>
    <property type="match status" value="1"/>
</dbReference>
<sequence length="333" mass="35192">MAGSQQTLTSLLRQTHLAHRRALTSSGSPHPHTPVPTPVTYYRGGTSRALIFHPTDLPRTPSLRSTLLLQAIGAPDPYSRQLNGLGAGVSSLSKACLVSRSQNDPDADVDYTFIGLGIEKPEVDYAGNCGNMSAAIGPYAWEQGLLPSTAYKEEGQVTVRIRQTNTGTLIHAHFPVARGQPVVDASTRIDGVSGLGTPVRLDFLQPGGAKTGRLLPTGRAVDELLGLRASIVDAANPCVFVRAQDIGIRSTAPPGDIMSQPGVMARLEALRTAGAVAMGLVKEGAQVPRVVPKIALIGPRAEQIVLGGAVVRAGDVDLVREEGGRRPLWLRHL</sequence>
<accession>A0A6G1HW57</accession>
<dbReference type="SUPFAM" id="SSF54506">
    <property type="entry name" value="Diaminopimelate epimerase-like"/>
    <property type="match status" value="2"/>
</dbReference>
<dbReference type="InterPro" id="IPR007400">
    <property type="entry name" value="PrpF-like"/>
</dbReference>
<dbReference type="PANTHER" id="PTHR43709:SF2">
    <property type="entry name" value="DUF453 DOMAIN PROTEIN (AFU_ORTHOLOGUE AFUA_6G00360)"/>
    <property type="match status" value="1"/>
</dbReference>
<proteinExistence type="inferred from homology"/>
<dbReference type="AlphaFoldDB" id="A0A6G1HW57"/>
<evidence type="ECO:0000313" key="3">
    <source>
        <dbReference type="EMBL" id="KAF2400242.1"/>
    </source>
</evidence>